<feature type="domain" description="WYL" evidence="2">
    <location>
        <begin position="140"/>
        <end position="204"/>
    </location>
</feature>
<keyword evidence="4" id="KW-1185">Reference proteome</keyword>
<dbReference type="Proteomes" id="UP000494245">
    <property type="component" value="Unassembled WGS sequence"/>
</dbReference>
<evidence type="ECO:0000259" key="1">
    <source>
        <dbReference type="Pfam" id="PF08279"/>
    </source>
</evidence>
<comment type="caution">
    <text evidence="3">The sequence shown here is derived from an EMBL/GenBank/DDBJ whole genome shotgun (WGS) entry which is preliminary data.</text>
</comment>
<accession>A0A6V8LNW6</accession>
<dbReference type="PANTHER" id="PTHR34580:SF3">
    <property type="entry name" value="PROTEIN PAFB"/>
    <property type="match status" value="1"/>
</dbReference>
<dbReference type="AlphaFoldDB" id="A0A6V8LNW6"/>
<dbReference type="InterPro" id="IPR013196">
    <property type="entry name" value="HTH_11"/>
</dbReference>
<dbReference type="InterPro" id="IPR051534">
    <property type="entry name" value="CBASS_pafABC_assoc_protein"/>
</dbReference>
<dbReference type="PANTHER" id="PTHR34580">
    <property type="match status" value="1"/>
</dbReference>
<dbReference type="InterPro" id="IPR026881">
    <property type="entry name" value="WYL_dom"/>
</dbReference>
<dbReference type="Pfam" id="PF08279">
    <property type="entry name" value="HTH_11"/>
    <property type="match status" value="1"/>
</dbReference>
<dbReference type="EMBL" id="BLTE01000004">
    <property type="protein sequence ID" value="GFK93394.1"/>
    <property type="molecule type" value="Genomic_DNA"/>
</dbReference>
<evidence type="ECO:0008006" key="5">
    <source>
        <dbReference type="Google" id="ProtNLM"/>
    </source>
</evidence>
<reference evidence="3 4" key="2">
    <citation type="submission" date="2020-05" db="EMBL/GenBank/DDBJ databases">
        <title>Draft genome sequence of Desulfovibrio sp. strainFSS-1.</title>
        <authorList>
            <person name="Shimoshige H."/>
            <person name="Kobayashi H."/>
            <person name="Maekawa T."/>
        </authorList>
    </citation>
    <scope>NUCLEOTIDE SEQUENCE [LARGE SCALE GENOMIC DNA]</scope>
    <source>
        <strain evidence="3 4">SIID29052-01</strain>
    </source>
</reference>
<dbReference type="Pfam" id="PF13280">
    <property type="entry name" value="WYL"/>
    <property type="match status" value="1"/>
</dbReference>
<dbReference type="PROSITE" id="PS52050">
    <property type="entry name" value="WYL"/>
    <property type="match status" value="1"/>
</dbReference>
<name>A0A6V8LNW6_9BACT</name>
<protein>
    <recommendedName>
        <fullName evidence="5">Transcriptional regulator</fullName>
    </recommendedName>
</protein>
<feature type="domain" description="Helix-turn-helix type 11" evidence="1">
    <location>
        <begin position="6"/>
        <end position="59"/>
    </location>
</feature>
<dbReference type="Gene3D" id="1.10.10.10">
    <property type="entry name" value="Winged helix-like DNA-binding domain superfamily/Winged helix DNA-binding domain"/>
    <property type="match status" value="1"/>
</dbReference>
<dbReference type="RefSeq" id="WP_173082377.1">
    <property type="nucleotide sequence ID" value="NZ_BLTE01000004.1"/>
</dbReference>
<dbReference type="InterPro" id="IPR036388">
    <property type="entry name" value="WH-like_DNA-bd_sf"/>
</dbReference>
<gene>
    <name evidence="3" type="ORF">NNJEOMEG_01226</name>
</gene>
<evidence type="ECO:0000313" key="4">
    <source>
        <dbReference type="Proteomes" id="UP000494245"/>
    </source>
</evidence>
<evidence type="ECO:0000259" key="2">
    <source>
        <dbReference type="Pfam" id="PF13280"/>
    </source>
</evidence>
<reference evidence="3 4" key="1">
    <citation type="submission" date="2020-04" db="EMBL/GenBank/DDBJ databases">
        <authorList>
            <consortium name="Desulfovibrio sp. FSS-1 genome sequencing consortium"/>
            <person name="Shimoshige H."/>
            <person name="Kobayashi H."/>
            <person name="Maekawa T."/>
        </authorList>
    </citation>
    <scope>NUCLEOTIDE SEQUENCE [LARGE SCALE GENOMIC DNA]</scope>
    <source>
        <strain evidence="3 4">SIID29052-01</strain>
    </source>
</reference>
<proteinExistence type="predicted"/>
<organism evidence="3 4">
    <name type="scientific">Fundidesulfovibrio magnetotacticus</name>
    <dbReference type="NCBI Taxonomy" id="2730080"/>
    <lineage>
        <taxon>Bacteria</taxon>
        <taxon>Pseudomonadati</taxon>
        <taxon>Thermodesulfobacteriota</taxon>
        <taxon>Desulfovibrionia</taxon>
        <taxon>Desulfovibrionales</taxon>
        <taxon>Desulfovibrionaceae</taxon>
        <taxon>Fundidesulfovibrio</taxon>
    </lineage>
</organism>
<dbReference type="SUPFAM" id="SSF46785">
    <property type="entry name" value="Winged helix' DNA-binding domain"/>
    <property type="match status" value="1"/>
</dbReference>
<evidence type="ECO:0000313" key="3">
    <source>
        <dbReference type="EMBL" id="GFK93394.1"/>
    </source>
</evidence>
<dbReference type="InterPro" id="IPR036390">
    <property type="entry name" value="WH_DNA-bd_sf"/>
</dbReference>
<sequence>MSRSARLLTLLQLLRGRSRPATARFLAGELGVSERTLYRYVADLTAQGAPIQGEAGQGYMLRPGYFLPPLMFTREELEAVLLGLETVDRLGDPLLAGAASRALAKVEAVLPPSGLDVLRNPSVLPGPRGPGFPEGRVGLDRWRAAIRDQEKVRIAYEDAQGLRSERVVWPLALGFLDQARVVAAWCELRGDVRTFRTDRVLDARPTGETYPGRRGALLKAWRERMTDAERS</sequence>